<feature type="domain" description="ShKT" evidence="3">
    <location>
        <begin position="75"/>
        <end position="110"/>
    </location>
</feature>
<dbReference type="Pfam" id="PF01549">
    <property type="entry name" value="ShK"/>
    <property type="match status" value="2"/>
</dbReference>
<reference evidence="4" key="2">
    <citation type="submission" date="2020-07" db="EMBL/GenBank/DDBJ databases">
        <authorList>
            <person name="Klompen A.L."/>
            <person name="Macrander J."/>
            <person name="Reitzel A.M."/>
            <person name="Stampar S.N."/>
        </authorList>
    </citation>
    <scope>NUCLEOTIDE SEQUENCE</scope>
</reference>
<protein>
    <submittedName>
        <fullName evidence="4">Toxin candidate TRINITY_DN40418_c2_g6_i2</fullName>
    </submittedName>
</protein>
<name>A0A7G7WZ46_9CNID</name>
<organism evidence="4">
    <name type="scientific">Pachycerianthus maua</name>
    <dbReference type="NCBI Taxonomy" id="2736681"/>
    <lineage>
        <taxon>Eukaryota</taxon>
        <taxon>Metazoa</taxon>
        <taxon>Cnidaria</taxon>
        <taxon>Anthozoa</taxon>
        <taxon>Ceriantharia</taxon>
        <taxon>Spirularia</taxon>
        <taxon>Cerianthidae</taxon>
        <taxon>Pachycerianthus</taxon>
    </lineage>
</organism>
<evidence type="ECO:0000259" key="3">
    <source>
        <dbReference type="PROSITE" id="PS51670"/>
    </source>
</evidence>
<keyword evidence="1" id="KW-1015">Disulfide bond</keyword>
<feature type="disulfide bond" evidence="1">
    <location>
        <begin position="85"/>
        <end position="103"/>
    </location>
</feature>
<feature type="chain" id="PRO_5028961377" evidence="2">
    <location>
        <begin position="21"/>
        <end position="232"/>
    </location>
</feature>
<keyword evidence="2" id="KW-0732">Signal</keyword>
<accession>A0A7G7WZ46</accession>
<dbReference type="Gene3D" id="1.10.10.1870">
    <property type="entry name" value="ShTK domain-like"/>
    <property type="match status" value="1"/>
</dbReference>
<evidence type="ECO:0000313" key="4">
    <source>
        <dbReference type="EMBL" id="QNH72535.1"/>
    </source>
</evidence>
<dbReference type="AlphaFoldDB" id="A0A7G7WZ46"/>
<dbReference type="InterPro" id="IPR003582">
    <property type="entry name" value="ShKT_dom"/>
</dbReference>
<comment type="caution">
    <text evidence="1">Lacks conserved residue(s) required for the propagation of feature annotation.</text>
</comment>
<evidence type="ECO:0000256" key="1">
    <source>
        <dbReference type="PROSITE-ProRule" id="PRU01005"/>
    </source>
</evidence>
<dbReference type="SMART" id="SM00254">
    <property type="entry name" value="ShKT"/>
    <property type="match status" value="1"/>
</dbReference>
<feature type="signal peptide" evidence="2">
    <location>
        <begin position="1"/>
        <end position="20"/>
    </location>
</feature>
<dbReference type="PROSITE" id="PS51670">
    <property type="entry name" value="SHKT"/>
    <property type="match status" value="1"/>
</dbReference>
<reference evidence="4" key="1">
    <citation type="journal article" date="2020" name="Mar. Drugs">
        <title>Transcriptomic Analysis of Four Cerianthid (Cnidaria, Ceriantharia) Venoms.</title>
        <authorList>
            <person name="Klompen A.M.L."/>
            <person name="Macrander J."/>
            <person name="Reitzel A.M."/>
            <person name="Stampar S.N."/>
        </authorList>
    </citation>
    <scope>NUCLEOTIDE SEQUENCE</scope>
</reference>
<dbReference type="EMBL" id="MT747601">
    <property type="protein sequence ID" value="QNH72535.1"/>
    <property type="molecule type" value="mRNA"/>
</dbReference>
<proteinExistence type="evidence at transcript level"/>
<evidence type="ECO:0000256" key="2">
    <source>
        <dbReference type="SAM" id="SignalP"/>
    </source>
</evidence>
<sequence length="232" mass="26502">MKFIALLQFISLFMAVLVSGSDLSDFFSDRLNDKSDDVSRISRGLRQKKIRSSLPLLFSKIISGKHIKEEKKYECKNAKGYDELCGEWKEVCQEDVVLMQTYCKKTCGFCVEKPAPAPPACQLTDHGCCWDGVSTAHGPNQEGCPECLKDKYSSLCMRFQDYCLLEGKNREWIRQKCPKTCINLWKKYAEKTFPAEELQENVVYNAWEICYSGAKGVKRGLESLLDQLETTK</sequence>